<protein>
    <submittedName>
        <fullName evidence="1">Uncharacterized protein</fullName>
    </submittedName>
</protein>
<dbReference type="Proteomes" id="UP000682811">
    <property type="component" value="Unassembled WGS sequence"/>
</dbReference>
<dbReference type="EMBL" id="BORT01000018">
    <property type="protein sequence ID" value="GIO49013.1"/>
    <property type="molecule type" value="Genomic_DNA"/>
</dbReference>
<reference evidence="1 2" key="1">
    <citation type="submission" date="2021-03" db="EMBL/GenBank/DDBJ databases">
        <title>Antimicrobial resistance genes in bacteria isolated from Japanese honey, and their potential for conferring macrolide and lincosamide resistance in the American foulbrood pathogen Paenibacillus larvae.</title>
        <authorList>
            <person name="Okamoto M."/>
            <person name="Kumagai M."/>
            <person name="Kanamori H."/>
            <person name="Takamatsu D."/>
        </authorList>
    </citation>
    <scope>NUCLEOTIDE SEQUENCE [LARGE SCALE GENOMIC DNA]</scope>
    <source>
        <strain evidence="1 2">J34TS1</strain>
    </source>
</reference>
<evidence type="ECO:0000313" key="1">
    <source>
        <dbReference type="EMBL" id="GIO49013.1"/>
    </source>
</evidence>
<comment type="caution">
    <text evidence="1">The sequence shown here is derived from an EMBL/GenBank/DDBJ whole genome shotgun (WGS) entry which is preliminary data.</text>
</comment>
<proteinExistence type="predicted"/>
<accession>A0A919YG36</accession>
<organism evidence="1 2">
    <name type="scientific">Paenibacillus azoreducens</name>
    <dbReference type="NCBI Taxonomy" id="116718"/>
    <lineage>
        <taxon>Bacteria</taxon>
        <taxon>Bacillati</taxon>
        <taxon>Bacillota</taxon>
        <taxon>Bacilli</taxon>
        <taxon>Bacillales</taxon>
        <taxon>Paenibacillaceae</taxon>
        <taxon>Paenibacillus</taxon>
    </lineage>
</organism>
<sequence>MRVQRVRAKVQKYQSIKVLSKALSKAQKYKSTKAQKYKSTKVQKYILFSLNIQNSCKNLRRSEC</sequence>
<evidence type="ECO:0000313" key="2">
    <source>
        <dbReference type="Proteomes" id="UP000682811"/>
    </source>
</evidence>
<dbReference type="AlphaFoldDB" id="A0A919YG36"/>
<gene>
    <name evidence="1" type="ORF">J34TS1_37780</name>
</gene>
<name>A0A919YG36_9BACL</name>
<keyword evidence="2" id="KW-1185">Reference proteome</keyword>